<dbReference type="SUPFAM" id="SSF63380">
    <property type="entry name" value="Riboflavin synthase domain-like"/>
    <property type="match status" value="1"/>
</dbReference>
<accession>A0A9W6KB71</accession>
<dbReference type="AlphaFoldDB" id="A0A9W6KB71"/>
<reference evidence="2" key="2">
    <citation type="submission" date="2023-01" db="EMBL/GenBank/DDBJ databases">
        <authorList>
            <person name="Sun Q."/>
            <person name="Evtushenko L."/>
        </authorList>
    </citation>
    <scope>NUCLEOTIDE SEQUENCE</scope>
    <source>
        <strain evidence="2">VKM Ac-1321</strain>
    </source>
</reference>
<feature type="domain" description="FAD-binding FR-type" evidence="1">
    <location>
        <begin position="3"/>
        <end position="134"/>
    </location>
</feature>
<dbReference type="Gene3D" id="2.40.30.10">
    <property type="entry name" value="Translation factors"/>
    <property type="match status" value="1"/>
</dbReference>
<dbReference type="PROSITE" id="PS51384">
    <property type="entry name" value="FAD_FR"/>
    <property type="match status" value="1"/>
</dbReference>
<keyword evidence="3" id="KW-1185">Reference proteome</keyword>
<dbReference type="PANTHER" id="PTHR30157:SF0">
    <property type="entry name" value="NADPH-DEPENDENT FERRIC-CHELATE REDUCTASE"/>
    <property type="match status" value="1"/>
</dbReference>
<name>A0A9W6KB71_9ACTN</name>
<dbReference type="InterPro" id="IPR013113">
    <property type="entry name" value="SIP_FAD-bd"/>
</dbReference>
<gene>
    <name evidence="2" type="ORF">GCM10017581_000530</name>
</gene>
<dbReference type="InterPro" id="IPR017938">
    <property type="entry name" value="Riboflavin_synthase-like_b-brl"/>
</dbReference>
<dbReference type="Gene3D" id="3.40.50.80">
    <property type="entry name" value="Nucleotide-binding domain of ferredoxin-NADP reductase (FNR) module"/>
    <property type="match status" value="1"/>
</dbReference>
<comment type="caution">
    <text evidence="2">The sequence shown here is derived from an EMBL/GenBank/DDBJ whole genome shotgun (WGS) entry which is preliminary data.</text>
</comment>
<proteinExistence type="predicted"/>
<dbReference type="InterPro" id="IPR039374">
    <property type="entry name" value="SIP_fam"/>
</dbReference>
<dbReference type="Pfam" id="PF08021">
    <property type="entry name" value="FAD_binding_9"/>
    <property type="match status" value="1"/>
</dbReference>
<organism evidence="2 3">
    <name type="scientific">Dactylosporangium matsuzakiense</name>
    <dbReference type="NCBI Taxonomy" id="53360"/>
    <lineage>
        <taxon>Bacteria</taxon>
        <taxon>Bacillati</taxon>
        <taxon>Actinomycetota</taxon>
        <taxon>Actinomycetes</taxon>
        <taxon>Micromonosporales</taxon>
        <taxon>Micromonosporaceae</taxon>
        <taxon>Dactylosporangium</taxon>
    </lineage>
</organism>
<dbReference type="Proteomes" id="UP001143480">
    <property type="component" value="Unassembled WGS sequence"/>
</dbReference>
<dbReference type="PANTHER" id="PTHR30157">
    <property type="entry name" value="FERRIC REDUCTASE, NADPH-DEPENDENT"/>
    <property type="match status" value="1"/>
</dbReference>
<dbReference type="InterPro" id="IPR039261">
    <property type="entry name" value="FNR_nucleotide-bd"/>
</dbReference>
<dbReference type="EMBL" id="BSFP01000001">
    <property type="protein sequence ID" value="GLK98312.1"/>
    <property type="molecule type" value="Genomic_DNA"/>
</dbReference>
<dbReference type="InterPro" id="IPR017927">
    <property type="entry name" value="FAD-bd_FR_type"/>
</dbReference>
<dbReference type="CDD" id="cd06193">
    <property type="entry name" value="siderophore_interacting"/>
    <property type="match status" value="1"/>
</dbReference>
<dbReference type="InterPro" id="IPR007037">
    <property type="entry name" value="SIP_rossman_dom"/>
</dbReference>
<reference evidence="2" key="1">
    <citation type="journal article" date="2014" name="Int. J. Syst. Evol. Microbiol.">
        <title>Complete genome sequence of Corynebacterium casei LMG S-19264T (=DSM 44701T), isolated from a smear-ripened cheese.</title>
        <authorList>
            <consortium name="US DOE Joint Genome Institute (JGI-PGF)"/>
            <person name="Walter F."/>
            <person name="Albersmeier A."/>
            <person name="Kalinowski J."/>
            <person name="Ruckert C."/>
        </authorList>
    </citation>
    <scope>NUCLEOTIDE SEQUENCE</scope>
    <source>
        <strain evidence="2">VKM Ac-1321</strain>
    </source>
</reference>
<evidence type="ECO:0000259" key="1">
    <source>
        <dbReference type="PROSITE" id="PS51384"/>
    </source>
</evidence>
<dbReference type="RefSeq" id="WP_261963983.1">
    <property type="nucleotide sequence ID" value="NZ_BAAAXA010000003.1"/>
</dbReference>
<dbReference type="GO" id="GO:0016491">
    <property type="term" value="F:oxidoreductase activity"/>
    <property type="evidence" value="ECO:0007669"/>
    <property type="project" value="InterPro"/>
</dbReference>
<evidence type="ECO:0000313" key="2">
    <source>
        <dbReference type="EMBL" id="GLK98312.1"/>
    </source>
</evidence>
<protein>
    <submittedName>
        <fullName evidence="2">Siderophore-interacting protein</fullName>
    </submittedName>
</protein>
<sequence length="255" mass="27299">MTYGFFDVRVVARSRLTPSAVRLTFAGPQLGAFASGGRDQRCKLFFPAPGQSTAIVPRTPGWYPEWRAMDPAVRAVMRTYTVAAHRPDEFDVDFALHPGGGPANRWAARAQAGDRLLVLGPTVTDNGGVDFQPPDGTDWVLLAGDETAVPALAAIRAHVGDSLPVHTFVAAAPARCAPGVVHCPAGLLGPVRAAALPAGTPYAFIAGESGEIRALRRHLVHERGFDRRRVKFTGYWRRGASEDDLIKEAAVPEGD</sequence>
<dbReference type="Pfam" id="PF04954">
    <property type="entry name" value="SIP"/>
    <property type="match status" value="1"/>
</dbReference>
<evidence type="ECO:0000313" key="3">
    <source>
        <dbReference type="Proteomes" id="UP001143480"/>
    </source>
</evidence>